<dbReference type="RefSeq" id="WP_201373894.1">
    <property type="nucleotide sequence ID" value="NZ_BNJG01000002.1"/>
</dbReference>
<evidence type="ECO:0000256" key="1">
    <source>
        <dbReference type="ARBA" id="ARBA00004651"/>
    </source>
</evidence>
<dbReference type="Gene3D" id="1.20.1250.20">
    <property type="entry name" value="MFS general substrate transporter like domains"/>
    <property type="match status" value="1"/>
</dbReference>
<keyword evidence="4 6" id="KW-1133">Transmembrane helix</keyword>
<dbReference type="PROSITE" id="PS50850">
    <property type="entry name" value="MFS"/>
    <property type="match status" value="1"/>
</dbReference>
<evidence type="ECO:0000256" key="5">
    <source>
        <dbReference type="ARBA" id="ARBA00023136"/>
    </source>
</evidence>
<dbReference type="Proteomes" id="UP000654345">
    <property type="component" value="Unassembled WGS sequence"/>
</dbReference>
<organism evidence="8 9">
    <name type="scientific">Ktedonobacter robiniae</name>
    <dbReference type="NCBI Taxonomy" id="2778365"/>
    <lineage>
        <taxon>Bacteria</taxon>
        <taxon>Bacillati</taxon>
        <taxon>Chloroflexota</taxon>
        <taxon>Ktedonobacteria</taxon>
        <taxon>Ktedonobacterales</taxon>
        <taxon>Ktedonobacteraceae</taxon>
        <taxon>Ktedonobacter</taxon>
    </lineage>
</organism>
<accession>A0ABQ3UXA9</accession>
<feature type="transmembrane region" description="Helical" evidence="6">
    <location>
        <begin position="36"/>
        <end position="62"/>
    </location>
</feature>
<dbReference type="SUPFAM" id="SSF103473">
    <property type="entry name" value="MFS general substrate transporter"/>
    <property type="match status" value="1"/>
</dbReference>
<dbReference type="InterPro" id="IPR011701">
    <property type="entry name" value="MFS"/>
</dbReference>
<dbReference type="EMBL" id="BNJG01000002">
    <property type="protein sequence ID" value="GHO57499.1"/>
    <property type="molecule type" value="Genomic_DNA"/>
</dbReference>
<evidence type="ECO:0000313" key="8">
    <source>
        <dbReference type="EMBL" id="GHO57499.1"/>
    </source>
</evidence>
<comment type="subcellular location">
    <subcellularLocation>
        <location evidence="1">Cell membrane</location>
        <topology evidence="1">Multi-pass membrane protein</topology>
    </subcellularLocation>
</comment>
<feature type="transmembrane region" description="Helical" evidence="6">
    <location>
        <begin position="74"/>
        <end position="92"/>
    </location>
</feature>
<reference evidence="8 9" key="1">
    <citation type="journal article" date="2021" name="Int. J. Syst. Evol. Microbiol.">
        <title>Reticulibacter mediterranei gen. nov., sp. nov., within the new family Reticulibacteraceae fam. nov., and Ktedonospora formicarum gen. nov., sp. nov., Ktedonobacter robiniae sp. nov., Dictyobacter formicarum sp. nov. and Dictyobacter arantiisoli sp. nov., belonging to the class Ktedonobacteria.</title>
        <authorList>
            <person name="Yabe S."/>
            <person name="Zheng Y."/>
            <person name="Wang C.M."/>
            <person name="Sakai Y."/>
            <person name="Abe K."/>
            <person name="Yokota A."/>
            <person name="Donadio S."/>
            <person name="Cavaletti L."/>
            <person name="Monciardini P."/>
        </authorList>
    </citation>
    <scope>NUCLEOTIDE SEQUENCE [LARGE SCALE GENOMIC DNA]</scope>
    <source>
        <strain evidence="8 9">SOSP1-30</strain>
    </source>
</reference>
<feature type="transmembrane region" description="Helical" evidence="6">
    <location>
        <begin position="98"/>
        <end position="119"/>
    </location>
</feature>
<dbReference type="PANTHER" id="PTHR42718:SF9">
    <property type="entry name" value="MAJOR FACILITATOR SUPERFAMILY MULTIDRUG TRANSPORTER MFSC"/>
    <property type="match status" value="1"/>
</dbReference>
<feature type="transmembrane region" description="Helical" evidence="6">
    <location>
        <begin position="126"/>
        <end position="144"/>
    </location>
</feature>
<name>A0ABQ3UXA9_9CHLR</name>
<keyword evidence="2" id="KW-0813">Transport</keyword>
<evidence type="ECO:0000256" key="6">
    <source>
        <dbReference type="SAM" id="Phobius"/>
    </source>
</evidence>
<dbReference type="InterPro" id="IPR020846">
    <property type="entry name" value="MFS_dom"/>
</dbReference>
<evidence type="ECO:0000256" key="4">
    <source>
        <dbReference type="ARBA" id="ARBA00022989"/>
    </source>
</evidence>
<keyword evidence="9" id="KW-1185">Reference proteome</keyword>
<dbReference type="InterPro" id="IPR036259">
    <property type="entry name" value="MFS_trans_sf"/>
</dbReference>
<feature type="domain" description="Major facilitator superfamily (MFS) profile" evidence="7">
    <location>
        <begin position="36"/>
        <end position="177"/>
    </location>
</feature>
<keyword evidence="5 6" id="KW-0472">Membrane</keyword>
<proteinExistence type="predicted"/>
<keyword evidence="3 6" id="KW-0812">Transmembrane</keyword>
<dbReference type="Pfam" id="PF07690">
    <property type="entry name" value="MFS_1"/>
    <property type="match status" value="1"/>
</dbReference>
<comment type="caution">
    <text evidence="8">The sequence shown here is derived from an EMBL/GenBank/DDBJ whole genome shotgun (WGS) entry which is preliminary data.</text>
</comment>
<dbReference type="PANTHER" id="PTHR42718">
    <property type="entry name" value="MAJOR FACILITATOR SUPERFAMILY MULTIDRUG TRANSPORTER MFSC"/>
    <property type="match status" value="1"/>
</dbReference>
<evidence type="ECO:0000313" key="9">
    <source>
        <dbReference type="Proteomes" id="UP000654345"/>
    </source>
</evidence>
<gene>
    <name evidence="8" type="ORF">KSB_59740</name>
</gene>
<evidence type="ECO:0000256" key="3">
    <source>
        <dbReference type="ARBA" id="ARBA00022692"/>
    </source>
</evidence>
<evidence type="ECO:0000259" key="7">
    <source>
        <dbReference type="PROSITE" id="PS50850"/>
    </source>
</evidence>
<sequence length="177" mass="18781">MIGAGGTSILALSVLVLVEQRTISPIIDFSLLRHRVFLSANISLLLSLLALFSVNVLLPFYLEELHGFSLEQAGFLLTPLPITLAMVAPLAGRLSDRIGTRGLATGGLVVACIGLILLCQLDARSSMWAIIWRLVVIGVGRALFQAPNNSALLKSAPLKQQGSAAGSWQPVVSSVRV</sequence>
<protein>
    <recommendedName>
        <fullName evidence="7">Major facilitator superfamily (MFS) profile domain-containing protein</fullName>
    </recommendedName>
</protein>
<evidence type="ECO:0000256" key="2">
    <source>
        <dbReference type="ARBA" id="ARBA00022448"/>
    </source>
</evidence>